<comment type="caution">
    <text evidence="1">The sequence shown here is derived from an EMBL/GenBank/DDBJ whole genome shotgun (WGS) entry which is preliminary data.</text>
</comment>
<name>A0ACB7NVX5_9PEZI</name>
<keyword evidence="2" id="KW-1185">Reference proteome</keyword>
<organism evidence="1 2">
    <name type="scientific">Chaetomium tenue</name>
    <dbReference type="NCBI Taxonomy" id="1854479"/>
    <lineage>
        <taxon>Eukaryota</taxon>
        <taxon>Fungi</taxon>
        <taxon>Dikarya</taxon>
        <taxon>Ascomycota</taxon>
        <taxon>Pezizomycotina</taxon>
        <taxon>Sordariomycetes</taxon>
        <taxon>Sordariomycetidae</taxon>
        <taxon>Sordariales</taxon>
        <taxon>Chaetomiaceae</taxon>
        <taxon>Chaetomium</taxon>
    </lineage>
</organism>
<protein>
    <submittedName>
        <fullName evidence="1">Uncharacterized protein</fullName>
    </submittedName>
</protein>
<reference evidence="1 2" key="1">
    <citation type="journal article" date="2021" name="Nat. Commun.">
        <title>Genetic determinants of endophytism in the Arabidopsis root mycobiome.</title>
        <authorList>
            <person name="Mesny F."/>
            <person name="Miyauchi S."/>
            <person name="Thiergart T."/>
            <person name="Pickel B."/>
            <person name="Atanasova L."/>
            <person name="Karlsson M."/>
            <person name="Huettel B."/>
            <person name="Barry K.W."/>
            <person name="Haridas S."/>
            <person name="Chen C."/>
            <person name="Bauer D."/>
            <person name="Andreopoulos W."/>
            <person name="Pangilinan J."/>
            <person name="LaButti K."/>
            <person name="Riley R."/>
            <person name="Lipzen A."/>
            <person name="Clum A."/>
            <person name="Drula E."/>
            <person name="Henrissat B."/>
            <person name="Kohler A."/>
            <person name="Grigoriev I.V."/>
            <person name="Martin F.M."/>
            <person name="Hacquard S."/>
        </authorList>
    </citation>
    <scope>NUCLEOTIDE SEQUENCE [LARGE SCALE GENOMIC DNA]</scope>
    <source>
        <strain evidence="1 2">MPI-SDFR-AT-0079</strain>
    </source>
</reference>
<proteinExistence type="predicted"/>
<evidence type="ECO:0000313" key="1">
    <source>
        <dbReference type="EMBL" id="KAH6613518.1"/>
    </source>
</evidence>
<evidence type="ECO:0000313" key="2">
    <source>
        <dbReference type="Proteomes" id="UP000724584"/>
    </source>
</evidence>
<gene>
    <name evidence="1" type="ORF">F5144DRAFT_587912</name>
</gene>
<sequence>MLLPMSNSQMQRYSLGLPSHQCLVQLMSALGRTHVFLNRISISLCPIKTPGSLALSPRIRKELSLATQQLTDFKFILLYEPRSYQMTWADLNEFLSTCLDTSSLQYIELLTRSSERLAKAIDIGKALGSRPREKLTHVIIEGSSVHLSELIAFLDALPESITRLRLAIIHLRSGTWKQALDELRKKKYHVKNYIIRDPSGAEVDSRSGSDRFRPSDIFGNYYDIEGPPERAMVSKADRYITGQDPQQPNPLL</sequence>
<dbReference type="EMBL" id="JAGIZQ010000008">
    <property type="protein sequence ID" value="KAH6613518.1"/>
    <property type="molecule type" value="Genomic_DNA"/>
</dbReference>
<dbReference type="Proteomes" id="UP000724584">
    <property type="component" value="Unassembled WGS sequence"/>
</dbReference>
<accession>A0ACB7NVX5</accession>